<evidence type="ECO:0000256" key="10">
    <source>
        <dbReference type="RuleBase" id="RU004549"/>
    </source>
</evidence>
<keyword evidence="6 10" id="KW-0805">Transcription regulation</keyword>
<name>A0A1B6Q194_SORBI</name>
<feature type="compositionally biased region" description="Low complexity" evidence="11">
    <location>
        <begin position="68"/>
        <end position="85"/>
    </location>
</feature>
<evidence type="ECO:0000256" key="8">
    <source>
        <dbReference type="ARBA" id="ARBA00023242"/>
    </source>
</evidence>
<comment type="function">
    <text evidence="1 10">Aux/IAA proteins are short-lived transcriptional factors that function as repressors of early auxin response genes at low auxin concentrations.</text>
</comment>
<dbReference type="GO" id="GO:0009734">
    <property type="term" value="P:auxin-activated signaling pathway"/>
    <property type="evidence" value="ECO:0007669"/>
    <property type="project" value="UniProtKB-UniRule"/>
</dbReference>
<keyword evidence="14" id="KW-1185">Reference proteome</keyword>
<evidence type="ECO:0000259" key="12">
    <source>
        <dbReference type="PROSITE" id="PS51745"/>
    </source>
</evidence>
<proteinExistence type="inferred from homology"/>
<feature type="domain" description="PB1" evidence="12">
    <location>
        <begin position="114"/>
        <end position="208"/>
    </location>
</feature>
<dbReference type="InParanoid" id="A0A1B6Q194"/>
<evidence type="ECO:0000256" key="6">
    <source>
        <dbReference type="ARBA" id="ARBA00023015"/>
    </source>
</evidence>
<dbReference type="EMBL" id="CM000762">
    <property type="protein sequence ID" value="KXG31707.1"/>
    <property type="molecule type" value="Genomic_DNA"/>
</dbReference>
<dbReference type="GO" id="GO:0006355">
    <property type="term" value="P:regulation of DNA-templated transcription"/>
    <property type="evidence" value="ECO:0007669"/>
    <property type="project" value="InterPro"/>
</dbReference>
<dbReference type="InterPro" id="IPR053793">
    <property type="entry name" value="PB1-like"/>
</dbReference>
<dbReference type="Gene3D" id="3.10.20.90">
    <property type="entry name" value="Phosphatidylinositol 3-kinase Catalytic Subunit, Chain A, domain 1"/>
    <property type="match status" value="1"/>
</dbReference>
<comment type="subunit">
    <text evidence="4 10">Homodimers and heterodimers.</text>
</comment>
<reference evidence="13 14" key="1">
    <citation type="journal article" date="2009" name="Nature">
        <title>The Sorghum bicolor genome and the diversification of grasses.</title>
        <authorList>
            <person name="Paterson A.H."/>
            <person name="Bowers J.E."/>
            <person name="Bruggmann R."/>
            <person name="Dubchak I."/>
            <person name="Grimwood J."/>
            <person name="Gundlach H."/>
            <person name="Haberer G."/>
            <person name="Hellsten U."/>
            <person name="Mitros T."/>
            <person name="Poliakov A."/>
            <person name="Schmutz J."/>
            <person name="Spannagl M."/>
            <person name="Tang H."/>
            <person name="Wang X."/>
            <person name="Wicker T."/>
            <person name="Bharti A.K."/>
            <person name="Chapman J."/>
            <person name="Feltus F.A."/>
            <person name="Gowik U."/>
            <person name="Grigoriev I.V."/>
            <person name="Lyons E."/>
            <person name="Maher C.A."/>
            <person name="Martis M."/>
            <person name="Narechania A."/>
            <person name="Otillar R.P."/>
            <person name="Penning B.W."/>
            <person name="Salamov A.A."/>
            <person name="Wang Y."/>
            <person name="Zhang L."/>
            <person name="Carpita N.C."/>
            <person name="Freeling M."/>
            <person name="Gingle A.R."/>
            <person name="Hash C.T."/>
            <person name="Keller B."/>
            <person name="Klein P."/>
            <person name="Kresovich S."/>
            <person name="McCann M.C."/>
            <person name="Ming R."/>
            <person name="Peterson D.G."/>
            <person name="Mehboob-ur-Rahman"/>
            <person name="Ware D."/>
            <person name="Westhoff P."/>
            <person name="Mayer K.F."/>
            <person name="Messing J."/>
            <person name="Rokhsar D.S."/>
        </authorList>
    </citation>
    <scope>NUCLEOTIDE SEQUENCE [LARGE SCALE GENOMIC DNA]</scope>
    <source>
        <strain evidence="14">cv. BTx623</strain>
    </source>
</reference>
<dbReference type="Gramene" id="KXG31707">
    <property type="protein sequence ID" value="KXG31707"/>
    <property type="gene ID" value="SORBI_3003G044900"/>
</dbReference>
<evidence type="ECO:0000256" key="5">
    <source>
        <dbReference type="ARBA" id="ARBA00022491"/>
    </source>
</evidence>
<dbReference type="FunFam" id="3.10.20.90:FF:000078">
    <property type="entry name" value="Auxin-responsive protein"/>
    <property type="match status" value="1"/>
</dbReference>
<comment type="similarity">
    <text evidence="3 10">Belongs to the Aux/IAA family.</text>
</comment>
<evidence type="ECO:0000256" key="7">
    <source>
        <dbReference type="ARBA" id="ARBA00023163"/>
    </source>
</evidence>
<evidence type="ECO:0000313" key="14">
    <source>
        <dbReference type="Proteomes" id="UP000000768"/>
    </source>
</evidence>
<dbReference type="SUPFAM" id="SSF54277">
    <property type="entry name" value="CAD &amp; PB1 domains"/>
    <property type="match status" value="1"/>
</dbReference>
<dbReference type="ExpressionAtlas" id="A0A1B6Q194">
    <property type="expression patterns" value="baseline and differential"/>
</dbReference>
<organism evidence="13 14">
    <name type="scientific">Sorghum bicolor</name>
    <name type="common">Sorghum</name>
    <name type="synonym">Sorghum vulgare</name>
    <dbReference type="NCBI Taxonomy" id="4558"/>
    <lineage>
        <taxon>Eukaryota</taxon>
        <taxon>Viridiplantae</taxon>
        <taxon>Streptophyta</taxon>
        <taxon>Embryophyta</taxon>
        <taxon>Tracheophyta</taxon>
        <taxon>Spermatophyta</taxon>
        <taxon>Magnoliopsida</taxon>
        <taxon>Liliopsida</taxon>
        <taxon>Poales</taxon>
        <taxon>Poaceae</taxon>
        <taxon>PACMAD clade</taxon>
        <taxon>Panicoideae</taxon>
        <taxon>Andropogonodae</taxon>
        <taxon>Andropogoneae</taxon>
        <taxon>Sorghinae</taxon>
        <taxon>Sorghum</taxon>
    </lineage>
</organism>
<evidence type="ECO:0000256" key="9">
    <source>
        <dbReference type="ARBA" id="ARBA00023294"/>
    </source>
</evidence>
<protein>
    <recommendedName>
        <fullName evidence="10">Auxin-responsive protein</fullName>
    </recommendedName>
</protein>
<feature type="compositionally biased region" description="Low complexity" evidence="11">
    <location>
        <begin position="45"/>
        <end position="54"/>
    </location>
</feature>
<dbReference type="OMA" id="TERQLQP"/>
<evidence type="ECO:0000256" key="4">
    <source>
        <dbReference type="ARBA" id="ARBA00011726"/>
    </source>
</evidence>
<dbReference type="GO" id="GO:0005634">
    <property type="term" value="C:nucleus"/>
    <property type="evidence" value="ECO:0007669"/>
    <property type="project" value="UniProtKB-SubCell"/>
</dbReference>
<keyword evidence="7 10" id="KW-0804">Transcription</keyword>
<evidence type="ECO:0000256" key="1">
    <source>
        <dbReference type="ARBA" id="ARBA00002159"/>
    </source>
</evidence>
<evidence type="ECO:0000313" key="13">
    <source>
        <dbReference type="EMBL" id="KXG31707.1"/>
    </source>
</evidence>
<dbReference type="PROSITE" id="PS51745">
    <property type="entry name" value="PB1"/>
    <property type="match status" value="1"/>
</dbReference>
<gene>
    <name evidence="13" type="ORF">SORBI_3003G044900</name>
</gene>
<accession>A0A1B6Q194</accession>
<reference evidence="14" key="2">
    <citation type="journal article" date="2018" name="Plant J.">
        <title>The Sorghum bicolor reference genome: improved assembly, gene annotations, a transcriptome atlas, and signatures of genome organization.</title>
        <authorList>
            <person name="McCormick R.F."/>
            <person name="Truong S.K."/>
            <person name="Sreedasyam A."/>
            <person name="Jenkins J."/>
            <person name="Shu S."/>
            <person name="Sims D."/>
            <person name="Kennedy M."/>
            <person name="Amirebrahimi M."/>
            <person name="Weers B.D."/>
            <person name="McKinley B."/>
            <person name="Mattison A."/>
            <person name="Morishige D.T."/>
            <person name="Grimwood J."/>
            <person name="Schmutz J."/>
            <person name="Mullet J.E."/>
        </authorList>
    </citation>
    <scope>NUCLEOTIDE SEQUENCE [LARGE SCALE GENOMIC DNA]</scope>
    <source>
        <strain evidence="14">cv. BTx623</strain>
    </source>
</reference>
<keyword evidence="5 10" id="KW-0678">Repressor</keyword>
<evidence type="ECO:0000256" key="11">
    <source>
        <dbReference type="SAM" id="MobiDB-lite"/>
    </source>
</evidence>
<dbReference type="Pfam" id="PF02309">
    <property type="entry name" value="AUX_IAA"/>
    <property type="match status" value="1"/>
</dbReference>
<dbReference type="InterPro" id="IPR003311">
    <property type="entry name" value="AUX_IAA"/>
</dbReference>
<dbReference type="Proteomes" id="UP000000768">
    <property type="component" value="Chromosome 3"/>
</dbReference>
<feature type="region of interest" description="Disordered" evidence="11">
    <location>
        <begin position="45"/>
        <end position="85"/>
    </location>
</feature>
<dbReference type="PANTHER" id="PTHR31734">
    <property type="entry name" value="AUXIN-RESPONSIVE PROTEIN IAA17"/>
    <property type="match status" value="1"/>
</dbReference>
<dbReference type="FunCoup" id="A0A1B6Q194">
    <property type="interactions" value="18"/>
</dbReference>
<comment type="subcellular location">
    <subcellularLocation>
        <location evidence="2 10">Nucleus</location>
    </subcellularLocation>
</comment>
<sequence>MSVETERSSTESSAASGLDFEDTALTLTLRLPGSAPAPAAVAASLSSSSSSAFPDADRKRASSDANPDRSSPLAASSDAAPAPKARVVGWPPVRSYRKNALADVAGSSKANQAAKFVKVAVDGAPYLRKVDLQAYAGYDQLLRALQDKFFSHFTIRKFADDERKLVDAVNGTEYVPTYEDKDGDWMLVGDVPWKMFVETCQRLRLMKGSEAVNLAPRAAR</sequence>
<dbReference type="STRING" id="4558.A0A1B6Q194"/>
<evidence type="ECO:0000256" key="2">
    <source>
        <dbReference type="ARBA" id="ARBA00004123"/>
    </source>
</evidence>
<evidence type="ECO:0000256" key="3">
    <source>
        <dbReference type="ARBA" id="ARBA00006728"/>
    </source>
</evidence>
<dbReference type="InterPro" id="IPR033389">
    <property type="entry name" value="AUX/IAA_dom"/>
</dbReference>
<dbReference type="eggNOG" id="ENOG502RYMU">
    <property type="taxonomic scope" value="Eukaryota"/>
</dbReference>
<keyword evidence="9 10" id="KW-0927">Auxin signaling pathway</keyword>
<dbReference type="PANTHER" id="PTHR31734:SF34">
    <property type="entry name" value="AUXIN-RESPONSIVE PROTEIN IAA15"/>
    <property type="match status" value="1"/>
</dbReference>
<dbReference type="AlphaFoldDB" id="A0A1B6Q194"/>
<keyword evidence="8 10" id="KW-0539">Nucleus</keyword>
<dbReference type="OrthoDB" id="1287782at2759"/>